<organism evidence="2">
    <name type="scientific">Pararge aegeria</name>
    <name type="common">speckled wood butterfly</name>
    <dbReference type="NCBI Taxonomy" id="116150"/>
    <lineage>
        <taxon>Eukaryota</taxon>
        <taxon>Metazoa</taxon>
        <taxon>Ecdysozoa</taxon>
        <taxon>Arthropoda</taxon>
        <taxon>Hexapoda</taxon>
        <taxon>Insecta</taxon>
        <taxon>Pterygota</taxon>
        <taxon>Neoptera</taxon>
        <taxon>Endopterygota</taxon>
        <taxon>Lepidoptera</taxon>
        <taxon>Glossata</taxon>
        <taxon>Ditrysia</taxon>
        <taxon>Papilionoidea</taxon>
        <taxon>Nymphalidae</taxon>
        <taxon>Satyrinae</taxon>
        <taxon>Satyrini</taxon>
        <taxon>Parargina</taxon>
        <taxon>Pararge</taxon>
    </lineage>
</organism>
<feature type="region of interest" description="Disordered" evidence="1">
    <location>
        <begin position="1"/>
        <end position="38"/>
    </location>
</feature>
<dbReference type="AlphaFoldDB" id="S4NWD1"/>
<accession>S4NWD1</accession>
<sequence length="106" mass="12174">MMSRMSSRSKSSQAATSKPKLDTKDTAAREVKEMRIPNHLQRLQPKAVQKITPQVQKDFFGRIVPVAQVQKQDAVSDVISSSSVFYQYREGFNNAVRRNVRMRDLF</sequence>
<evidence type="ECO:0000256" key="1">
    <source>
        <dbReference type="SAM" id="MobiDB-lite"/>
    </source>
</evidence>
<feature type="compositionally biased region" description="Basic and acidic residues" evidence="1">
    <location>
        <begin position="19"/>
        <end position="36"/>
    </location>
</feature>
<proteinExistence type="predicted"/>
<reference evidence="2" key="2">
    <citation type="submission" date="2013-05" db="EMBL/GenBank/DDBJ databases">
        <authorList>
            <person name="Carter J.-M."/>
            <person name="Baker S.C."/>
            <person name="Pink R."/>
            <person name="Carter D.R.F."/>
            <person name="Collins A."/>
            <person name="Tomlin J."/>
            <person name="Gibbs M."/>
            <person name="Breuker C.J."/>
        </authorList>
    </citation>
    <scope>NUCLEOTIDE SEQUENCE</scope>
    <source>
        <tissue evidence="2">Ovary</tissue>
    </source>
</reference>
<evidence type="ECO:0000313" key="2">
    <source>
        <dbReference type="EMBL" id="JAA79958.1"/>
    </source>
</evidence>
<dbReference type="EMBL" id="GAIX01012602">
    <property type="protein sequence ID" value="JAA79958.1"/>
    <property type="molecule type" value="Transcribed_RNA"/>
</dbReference>
<reference evidence="2" key="1">
    <citation type="journal article" date="2013" name="BMC Genomics">
        <title>Unscrambling butterfly oogenesis.</title>
        <authorList>
            <person name="Carter J.M."/>
            <person name="Baker S.C."/>
            <person name="Pink R."/>
            <person name="Carter D.R."/>
            <person name="Collins A."/>
            <person name="Tomlin J."/>
            <person name="Gibbs M."/>
            <person name="Breuker C.J."/>
        </authorList>
    </citation>
    <scope>NUCLEOTIDE SEQUENCE</scope>
    <source>
        <tissue evidence="2">Ovary</tissue>
    </source>
</reference>
<name>S4NWD1_9NEOP</name>
<feature type="compositionally biased region" description="Low complexity" evidence="1">
    <location>
        <begin position="1"/>
        <end position="12"/>
    </location>
</feature>
<protein>
    <submittedName>
        <fullName evidence="2">Chromosome transmission fidelity protein 18-like protein</fullName>
    </submittedName>
</protein>